<dbReference type="EMBL" id="JAAKYU010000103">
    <property type="protein sequence ID" value="NGM96566.1"/>
    <property type="molecule type" value="Genomic_DNA"/>
</dbReference>
<dbReference type="AlphaFoldDB" id="A0A6G4S132"/>
<comment type="caution">
    <text evidence="1">The sequence shown here is derived from an EMBL/GenBank/DDBJ whole genome shotgun (WGS) entry which is preliminary data.</text>
</comment>
<sequence>MAFDPPLGSTSPAVLLDNATRLDELVNGPAGTVTDRAGQPLDTWRLMLQTFAAIVENTRENL</sequence>
<organism evidence="1">
    <name type="scientific">Klebsiella pneumoniae</name>
    <dbReference type="NCBI Taxonomy" id="573"/>
    <lineage>
        <taxon>Bacteria</taxon>
        <taxon>Pseudomonadati</taxon>
        <taxon>Pseudomonadota</taxon>
        <taxon>Gammaproteobacteria</taxon>
        <taxon>Enterobacterales</taxon>
        <taxon>Enterobacteriaceae</taxon>
        <taxon>Klebsiella/Raoultella group</taxon>
        <taxon>Klebsiella</taxon>
        <taxon>Klebsiella pneumoniae complex</taxon>
    </lineage>
</organism>
<feature type="non-terminal residue" evidence="1">
    <location>
        <position position="62"/>
    </location>
</feature>
<gene>
    <name evidence="1" type="ORF">G4V14_29140</name>
</gene>
<evidence type="ECO:0000313" key="1">
    <source>
        <dbReference type="EMBL" id="NGM96566.1"/>
    </source>
</evidence>
<protein>
    <submittedName>
        <fullName evidence="1">GDSL family lipase</fullName>
    </submittedName>
</protein>
<reference evidence="1" key="1">
    <citation type="submission" date="2020-02" db="EMBL/GenBank/DDBJ databases">
        <title>Klebsiella pneumoniae genome sequencing and assembly.</title>
        <authorList>
            <person name="Starkova P.S."/>
            <person name="Sulyan O.S."/>
            <person name="Likholetova D.V."/>
            <person name="Ageevets V.A."/>
            <person name="Lazareva I.V."/>
            <person name="Sopova J.V."/>
            <person name="Sidorenko S.V."/>
        </authorList>
    </citation>
    <scope>NUCLEOTIDE SEQUENCE</scope>
    <source>
        <strain evidence="1">1977</strain>
    </source>
</reference>
<name>A0A6G4S132_KLEPN</name>
<accession>A0A6G4S132</accession>
<proteinExistence type="predicted"/>